<dbReference type="Pfam" id="PF00480">
    <property type="entry name" value="ROK"/>
    <property type="match status" value="1"/>
</dbReference>
<dbReference type="InterPro" id="IPR049874">
    <property type="entry name" value="ROK_cs"/>
</dbReference>
<dbReference type="InterPro" id="IPR036390">
    <property type="entry name" value="WH_DNA-bd_sf"/>
</dbReference>
<organism evidence="2 3">
    <name type="scientific">Allokutzneria albata</name>
    <name type="common">Kibdelosporangium albatum</name>
    <dbReference type="NCBI Taxonomy" id="211114"/>
    <lineage>
        <taxon>Bacteria</taxon>
        <taxon>Bacillati</taxon>
        <taxon>Actinomycetota</taxon>
        <taxon>Actinomycetes</taxon>
        <taxon>Pseudonocardiales</taxon>
        <taxon>Pseudonocardiaceae</taxon>
        <taxon>Allokutzneria</taxon>
    </lineage>
</organism>
<evidence type="ECO:0000313" key="2">
    <source>
        <dbReference type="EMBL" id="SDM87709.1"/>
    </source>
</evidence>
<keyword evidence="2" id="KW-0808">Transferase</keyword>
<gene>
    <name evidence="2" type="ORF">SAMN04489726_3800</name>
</gene>
<evidence type="ECO:0000313" key="3">
    <source>
        <dbReference type="Proteomes" id="UP000183376"/>
    </source>
</evidence>
<dbReference type="PROSITE" id="PS01125">
    <property type="entry name" value="ROK"/>
    <property type="match status" value="1"/>
</dbReference>
<dbReference type="eggNOG" id="COG1940">
    <property type="taxonomic scope" value="Bacteria"/>
</dbReference>
<dbReference type="SUPFAM" id="SSF46785">
    <property type="entry name" value="Winged helix' DNA-binding domain"/>
    <property type="match status" value="1"/>
</dbReference>
<dbReference type="Gene3D" id="1.10.10.10">
    <property type="entry name" value="Winged helix-like DNA-binding domain superfamily/Winged helix DNA-binding domain"/>
    <property type="match status" value="1"/>
</dbReference>
<dbReference type="GO" id="GO:0016301">
    <property type="term" value="F:kinase activity"/>
    <property type="evidence" value="ECO:0007669"/>
    <property type="project" value="UniProtKB-KW"/>
</dbReference>
<keyword evidence="3" id="KW-1185">Reference proteome</keyword>
<name>A0A1G9WTN5_ALLAB</name>
<protein>
    <submittedName>
        <fullName evidence="2">Sugar kinase of the NBD/HSP70 family, may contain an N-terminal HTH domain</fullName>
    </submittedName>
</protein>
<dbReference type="PANTHER" id="PTHR18964">
    <property type="entry name" value="ROK (REPRESSOR, ORF, KINASE) FAMILY"/>
    <property type="match status" value="1"/>
</dbReference>
<dbReference type="RefSeq" id="WP_052407598.1">
    <property type="nucleotide sequence ID" value="NZ_JOEF01000016.1"/>
</dbReference>
<dbReference type="InterPro" id="IPR000600">
    <property type="entry name" value="ROK"/>
</dbReference>
<comment type="similarity">
    <text evidence="1">Belongs to the ROK (NagC/XylR) family.</text>
</comment>
<dbReference type="STRING" id="211114.SAMN04489726_3800"/>
<keyword evidence="2" id="KW-0418">Kinase</keyword>
<dbReference type="InterPro" id="IPR043129">
    <property type="entry name" value="ATPase_NBD"/>
</dbReference>
<proteinExistence type="inferred from homology"/>
<dbReference type="PANTHER" id="PTHR18964:SF173">
    <property type="entry name" value="GLUCOKINASE"/>
    <property type="match status" value="1"/>
</dbReference>
<dbReference type="InterPro" id="IPR036388">
    <property type="entry name" value="WH-like_DNA-bd_sf"/>
</dbReference>
<sequence length="394" mass="40843">MQVDVNAADKFPTGPASPGQVLETLRRGGPMTRQELQARVGLSRATMVERLDALGRLRLLRTVGHQASSGGRRAELLAADETGRCAVVADIGVSHLTVAVADLTASVLTCRRERVPTRQEPVTVLRRVLELSRELLESTGRADDFCAMAVGVPGQVDPTSGSNTAPPTMPGWSGTWVHDTLSAQLDVPVLVENDANALAFGEHLADGAPETTLLGVKVATGIGSGVVLGRRPYRGVTGSAGEIGHIKLAGHEERCGCGRTGCLAAVASGRALVRRLRPSGARTLLDVVRQVEQNRPEAVELVAEAGRLLGGVLATVVSIINPQQLRLGGPIGALPQFVDAVREAVLDAAHPVALLGLRGISPARLGDQAALVGLAGLSADAVFAPTAVDALITA</sequence>
<dbReference type="AlphaFoldDB" id="A0A1G9WTN5"/>
<dbReference type="SUPFAM" id="SSF53067">
    <property type="entry name" value="Actin-like ATPase domain"/>
    <property type="match status" value="1"/>
</dbReference>
<accession>A0A1G9WTN5</accession>
<dbReference type="Gene3D" id="3.30.420.40">
    <property type="match status" value="2"/>
</dbReference>
<dbReference type="Proteomes" id="UP000183376">
    <property type="component" value="Chromosome I"/>
</dbReference>
<dbReference type="EMBL" id="LT629701">
    <property type="protein sequence ID" value="SDM87709.1"/>
    <property type="molecule type" value="Genomic_DNA"/>
</dbReference>
<reference evidence="2 3" key="1">
    <citation type="submission" date="2016-10" db="EMBL/GenBank/DDBJ databases">
        <authorList>
            <person name="de Groot N.N."/>
        </authorList>
    </citation>
    <scope>NUCLEOTIDE SEQUENCE [LARGE SCALE GENOMIC DNA]</scope>
    <source>
        <strain evidence="2 3">DSM 44149</strain>
    </source>
</reference>
<evidence type="ECO:0000256" key="1">
    <source>
        <dbReference type="ARBA" id="ARBA00006479"/>
    </source>
</evidence>